<keyword evidence="2" id="KW-0732">Signal</keyword>
<dbReference type="AlphaFoldDB" id="A0AAF0DLM4"/>
<feature type="signal peptide" evidence="2">
    <location>
        <begin position="1"/>
        <end position="22"/>
    </location>
</feature>
<name>A0AAF0DLM4_9EURO</name>
<keyword evidence="4" id="KW-1185">Reference proteome</keyword>
<feature type="chain" id="PRO_5041925222" evidence="2">
    <location>
        <begin position="23"/>
        <end position="300"/>
    </location>
</feature>
<protein>
    <submittedName>
        <fullName evidence="3">Uncharacterized protein</fullName>
    </submittedName>
</protein>
<reference evidence="3" key="1">
    <citation type="submission" date="2023-03" db="EMBL/GenBank/DDBJ databases">
        <title>Emydomyces testavorans Genome Sequence.</title>
        <authorList>
            <person name="Hoyer L."/>
        </authorList>
    </citation>
    <scope>NUCLEOTIDE SEQUENCE</scope>
    <source>
        <strain evidence="3">16-2883</strain>
    </source>
</reference>
<gene>
    <name evidence="3" type="ORF">PRK78_005384</name>
</gene>
<feature type="compositionally biased region" description="Low complexity" evidence="1">
    <location>
        <begin position="26"/>
        <end position="86"/>
    </location>
</feature>
<feature type="region of interest" description="Disordered" evidence="1">
    <location>
        <begin position="26"/>
        <end position="93"/>
    </location>
</feature>
<sequence length="300" mass="31605">MIFRLILVALAASFSVLPAVYGQTTAPATTTGTVSTATSNTEPSGTSTSLASSITISTSSTRGTNSTRPGTTRTSRPTGTSTSTPGGPLPSHPPDVYLHVPQLSVRRIELDVDNLQADINLNANVASLVTLNAGVALSVKKINITISDIEAKLDLVVRLDNLVRIVNRVFQALDLNPMMITAINSINGVKDHVAGEVDGFLGSISQRGTTVAFMVDNLGNIVQKVTGADKDYPVHKIVGDYRTNMTFMGESASLANGLTKRRYAYSPFNSHVDILFNGAGHVVQATVSKPDKGNPGARGK</sequence>
<evidence type="ECO:0000256" key="1">
    <source>
        <dbReference type="SAM" id="MobiDB-lite"/>
    </source>
</evidence>
<evidence type="ECO:0000256" key="2">
    <source>
        <dbReference type="SAM" id="SignalP"/>
    </source>
</evidence>
<dbReference type="EMBL" id="CP120629">
    <property type="protein sequence ID" value="WEW59902.1"/>
    <property type="molecule type" value="Genomic_DNA"/>
</dbReference>
<organism evidence="3 4">
    <name type="scientific">Emydomyces testavorans</name>
    <dbReference type="NCBI Taxonomy" id="2070801"/>
    <lineage>
        <taxon>Eukaryota</taxon>
        <taxon>Fungi</taxon>
        <taxon>Dikarya</taxon>
        <taxon>Ascomycota</taxon>
        <taxon>Pezizomycotina</taxon>
        <taxon>Eurotiomycetes</taxon>
        <taxon>Eurotiomycetidae</taxon>
        <taxon>Onygenales</taxon>
        <taxon>Nannizziopsiaceae</taxon>
        <taxon>Emydomyces</taxon>
    </lineage>
</organism>
<proteinExistence type="predicted"/>
<evidence type="ECO:0000313" key="4">
    <source>
        <dbReference type="Proteomes" id="UP001219355"/>
    </source>
</evidence>
<accession>A0AAF0DLM4</accession>
<dbReference type="Proteomes" id="UP001219355">
    <property type="component" value="Chromosome 3"/>
</dbReference>
<evidence type="ECO:0000313" key="3">
    <source>
        <dbReference type="EMBL" id="WEW59902.1"/>
    </source>
</evidence>